<dbReference type="RefSeq" id="WP_084081294.1">
    <property type="nucleotide sequence ID" value="NZ_FRAM01000002.1"/>
</dbReference>
<dbReference type="Proteomes" id="UP000184498">
    <property type="component" value="Unassembled WGS sequence"/>
</dbReference>
<dbReference type="InterPro" id="IPR050498">
    <property type="entry name" value="Ycf3"/>
</dbReference>
<dbReference type="InterPro" id="IPR011990">
    <property type="entry name" value="TPR-like_helical_dom_sf"/>
</dbReference>
<evidence type="ECO:0000256" key="1">
    <source>
        <dbReference type="ARBA" id="ARBA00022737"/>
    </source>
</evidence>
<reference evidence="5" key="1">
    <citation type="submission" date="2016-11" db="EMBL/GenBank/DDBJ databases">
        <authorList>
            <person name="Varghese N."/>
            <person name="Submissions S."/>
        </authorList>
    </citation>
    <scope>NUCLEOTIDE SEQUENCE [LARGE SCALE GENOMIC DNA]</scope>
    <source>
        <strain evidence="5">DSM 18016</strain>
    </source>
</reference>
<sequence>MKKILSLPMNYKFIIILIIFVPIIFSAQDKKSVYEKYLKNGAFKYSYFHPKYQQYLDSALVYLPKDAFLWQQKAMPLFKRKKYELGMKYLDNAVKNDDEFDSYLSYRAFIKCIFQKDYNVSINDLDVLIKKYPKGIIMDHSYVFYKALSQIQLNQYQEAEDNLKTSTNLFASNGIEPHFLELFYLGITFYERENYTEAIKYFDESLKLNTKFSDAQYYEGVSLYYLNRKPEALEIIKKAQENLLADNTITEDNRFYEDYPYQIKKWMVENLVESLNENKKQ</sequence>
<keyword evidence="5" id="KW-1185">Reference proteome</keyword>
<proteinExistence type="predicted"/>
<evidence type="ECO:0000313" key="4">
    <source>
        <dbReference type="EMBL" id="SHK29547.1"/>
    </source>
</evidence>
<feature type="repeat" description="TPR" evidence="3">
    <location>
        <begin position="179"/>
        <end position="212"/>
    </location>
</feature>
<dbReference type="SUPFAM" id="SSF48452">
    <property type="entry name" value="TPR-like"/>
    <property type="match status" value="1"/>
</dbReference>
<dbReference type="AlphaFoldDB" id="A0A1M6RB46"/>
<gene>
    <name evidence="4" type="ORF">SAMN05444371_1777</name>
</gene>
<dbReference type="InterPro" id="IPR019734">
    <property type="entry name" value="TPR_rpt"/>
</dbReference>
<name>A0A1M6RB46_9FLAO</name>
<dbReference type="Pfam" id="PF07719">
    <property type="entry name" value="TPR_2"/>
    <property type="match status" value="1"/>
</dbReference>
<dbReference type="InterPro" id="IPR013105">
    <property type="entry name" value="TPR_2"/>
</dbReference>
<keyword evidence="2 3" id="KW-0802">TPR repeat</keyword>
<evidence type="ECO:0000256" key="2">
    <source>
        <dbReference type="ARBA" id="ARBA00022803"/>
    </source>
</evidence>
<dbReference type="PANTHER" id="PTHR44858">
    <property type="entry name" value="TETRATRICOPEPTIDE REPEAT PROTEIN 6"/>
    <property type="match status" value="1"/>
</dbReference>
<dbReference type="SMART" id="SM00028">
    <property type="entry name" value="TPR"/>
    <property type="match status" value="4"/>
</dbReference>
<evidence type="ECO:0000313" key="5">
    <source>
        <dbReference type="Proteomes" id="UP000184498"/>
    </source>
</evidence>
<dbReference type="STRING" id="216903.SAMN05444371_1777"/>
<dbReference type="Gene3D" id="1.25.40.10">
    <property type="entry name" value="Tetratricopeptide repeat domain"/>
    <property type="match status" value="2"/>
</dbReference>
<accession>A0A1M6RB46</accession>
<keyword evidence="1" id="KW-0677">Repeat</keyword>
<dbReference type="PROSITE" id="PS50005">
    <property type="entry name" value="TPR"/>
    <property type="match status" value="1"/>
</dbReference>
<organism evidence="4 5">
    <name type="scientific">Epilithonimonas mollis</name>
    <dbReference type="NCBI Taxonomy" id="216903"/>
    <lineage>
        <taxon>Bacteria</taxon>
        <taxon>Pseudomonadati</taxon>
        <taxon>Bacteroidota</taxon>
        <taxon>Flavobacteriia</taxon>
        <taxon>Flavobacteriales</taxon>
        <taxon>Weeksellaceae</taxon>
        <taxon>Chryseobacterium group</taxon>
        <taxon>Epilithonimonas</taxon>
    </lineage>
</organism>
<protein>
    <submittedName>
        <fullName evidence="4">Tetratricopeptide repeat-containing protein</fullName>
    </submittedName>
</protein>
<evidence type="ECO:0000256" key="3">
    <source>
        <dbReference type="PROSITE-ProRule" id="PRU00339"/>
    </source>
</evidence>
<dbReference type="PANTHER" id="PTHR44858:SF1">
    <property type="entry name" value="UDP-N-ACETYLGLUCOSAMINE--PEPTIDE N-ACETYLGLUCOSAMINYLTRANSFERASE SPINDLY-RELATED"/>
    <property type="match status" value="1"/>
</dbReference>
<dbReference type="OrthoDB" id="655905at2"/>
<dbReference type="EMBL" id="FRAM01000002">
    <property type="protein sequence ID" value="SHK29547.1"/>
    <property type="molecule type" value="Genomic_DNA"/>
</dbReference>